<proteinExistence type="predicted"/>
<evidence type="ECO:0000313" key="2">
    <source>
        <dbReference type="Proteomes" id="UP001064048"/>
    </source>
</evidence>
<dbReference type="EMBL" id="CM046117">
    <property type="protein sequence ID" value="KAI8436393.1"/>
    <property type="molecule type" value="Genomic_DNA"/>
</dbReference>
<dbReference type="Proteomes" id="UP001064048">
    <property type="component" value="Chromosome 17"/>
</dbReference>
<comment type="caution">
    <text evidence="1">The sequence shown here is derived from an EMBL/GenBank/DDBJ whole genome shotgun (WGS) entry which is preliminary data.</text>
</comment>
<protein>
    <submittedName>
        <fullName evidence="1">Uncharacterized protein</fullName>
    </submittedName>
</protein>
<gene>
    <name evidence="1" type="ORF">MSG28_009998</name>
</gene>
<accession>A0ACC0KIZ6</accession>
<sequence>MSVQKPQWWPQCTTIRLRKGMEVNKDFHGVANDWKIKISQAGQKLKNAAPAHFGVILAALKCEFGRPQDKPSMSRKPYFLMSRQGQLKRLKMEMSQMAQTHANISTNDNHSEENISFSDQEMMPPIEENEFDNIDQGSFPRHSNSPPIQPSTASSENYSVYHNLLEEHPLSDSDHENQVNPVDINDSFINNLRHWALKYQVTHVAINALLNILKNHNCFDLPADARSLLKTPENVITRIVEPGHYSHIGLEKNLRKIWEFVTENESEINLLINIDGVPLFKSSSMEFWPILGLVSNIPSIKSVVFPIGVYCGTKKPSSCTSFMEEFVSEIVNLISSGLTISGKNIKVAIKGFVCDTPAKSFLLGVKGHTGYYSCTKCKQPGVYLQNRMTFPECDASLRTHEEFIQMADEDFQHIQTPLTAIPGIHFIKSFPLDYMHLVCLGVVRTLIYLWMFGPVPLKLPRLILNNISTDLVALAKHMPLEFNRKPRSLDEVKRWKATEFRQFLLHARGMVILCEEFATKENFFDAPLIESSSIGIHVDDAPGIIASNWIVNDCSCYYPNVRTEELKDKLLKKKAEPEPETYAEARIHLKKAEETSNLDSDEEVRKRKRKIRNVYLPEDFGENSGDEFPTLKMTKTQPLKKKEINLSKYPIPPKPKPIAKLNTLVDQAGAEKIKKSSNTTESNCPLIIVPAGDYTYAVPEVIDADIAEFANNGPIQRNLTVNNPNVTTSSSPTHKRDVTNCVMGCPISKQFGIQQTHLIQVVTDLAKQMVDLNRKVDLLLGKHAADACIVPTEENLAISELLASLPVKDDASFCHFNEQLEIKICKKVFEDATENNLKEIISDWLNQAKVRTTRR</sequence>
<organism evidence="1 2">
    <name type="scientific">Choristoneura fumiferana</name>
    <name type="common">Spruce budworm moth</name>
    <name type="synonym">Archips fumiferana</name>
    <dbReference type="NCBI Taxonomy" id="7141"/>
    <lineage>
        <taxon>Eukaryota</taxon>
        <taxon>Metazoa</taxon>
        <taxon>Ecdysozoa</taxon>
        <taxon>Arthropoda</taxon>
        <taxon>Hexapoda</taxon>
        <taxon>Insecta</taxon>
        <taxon>Pterygota</taxon>
        <taxon>Neoptera</taxon>
        <taxon>Endopterygota</taxon>
        <taxon>Lepidoptera</taxon>
        <taxon>Glossata</taxon>
        <taxon>Ditrysia</taxon>
        <taxon>Tortricoidea</taxon>
        <taxon>Tortricidae</taxon>
        <taxon>Tortricinae</taxon>
        <taxon>Choristoneura</taxon>
    </lineage>
</organism>
<keyword evidence="2" id="KW-1185">Reference proteome</keyword>
<name>A0ACC0KIZ6_CHOFU</name>
<evidence type="ECO:0000313" key="1">
    <source>
        <dbReference type="EMBL" id="KAI8436393.1"/>
    </source>
</evidence>
<reference evidence="1 2" key="1">
    <citation type="journal article" date="2022" name="Genome Biol. Evol.">
        <title>The Spruce Budworm Genome: Reconstructing the Evolutionary History of Antifreeze Proteins.</title>
        <authorList>
            <person name="Beliveau C."/>
            <person name="Gagne P."/>
            <person name="Picq S."/>
            <person name="Vernygora O."/>
            <person name="Keeling C.I."/>
            <person name="Pinkney K."/>
            <person name="Doucet D."/>
            <person name="Wen F."/>
            <person name="Johnston J.S."/>
            <person name="Maaroufi H."/>
            <person name="Boyle B."/>
            <person name="Laroche J."/>
            <person name="Dewar K."/>
            <person name="Juretic N."/>
            <person name="Blackburn G."/>
            <person name="Nisole A."/>
            <person name="Brunet B."/>
            <person name="Brandao M."/>
            <person name="Lumley L."/>
            <person name="Duan J."/>
            <person name="Quan G."/>
            <person name="Lucarotti C.J."/>
            <person name="Roe A.D."/>
            <person name="Sperling F.A.H."/>
            <person name="Levesque R.C."/>
            <person name="Cusson M."/>
        </authorList>
    </citation>
    <scope>NUCLEOTIDE SEQUENCE [LARGE SCALE GENOMIC DNA]</scope>
    <source>
        <strain evidence="1">Glfc:IPQL:Cfum</strain>
    </source>
</reference>